<protein>
    <recommendedName>
        <fullName evidence="4">Scaffolding protein</fullName>
    </recommendedName>
</protein>
<sequence>MTPQDDPGTEEIRPVPPGQEEASLQDSLRQADEQQRKDGKARLDKELKALERVQAKHAAKAEKAAAKAGVDRDALQADLEALRGLPVTTEEEAREAERRGAAIAEQHRPSRDDLLAAAGIDADDLAEELMATVQVPEHARAVGRRGAKGGGGRPATAGDDSLGWVMEVE</sequence>
<comment type="caution">
    <text evidence="2">The sequence shown here is derived from an EMBL/GenBank/DDBJ whole genome shotgun (WGS) entry which is preliminary data.</text>
</comment>
<dbReference type="EMBL" id="BMEM01000001">
    <property type="protein sequence ID" value="GGF38689.1"/>
    <property type="molecule type" value="Genomic_DNA"/>
</dbReference>
<evidence type="ECO:0008006" key="4">
    <source>
        <dbReference type="Google" id="ProtNLM"/>
    </source>
</evidence>
<evidence type="ECO:0000256" key="1">
    <source>
        <dbReference type="SAM" id="MobiDB-lite"/>
    </source>
</evidence>
<feature type="compositionally biased region" description="Basic and acidic residues" evidence="1">
    <location>
        <begin position="95"/>
        <end position="110"/>
    </location>
</feature>
<evidence type="ECO:0000313" key="3">
    <source>
        <dbReference type="Proteomes" id="UP000605670"/>
    </source>
</evidence>
<name>A0A917BH29_9MICO</name>
<reference evidence="2" key="2">
    <citation type="submission" date="2020-09" db="EMBL/GenBank/DDBJ databases">
        <authorList>
            <person name="Sun Q."/>
            <person name="Zhou Y."/>
        </authorList>
    </citation>
    <scope>NUCLEOTIDE SEQUENCE</scope>
    <source>
        <strain evidence="2">CGMCC 1.12160</strain>
    </source>
</reference>
<gene>
    <name evidence="2" type="ORF">GCM10011366_02830</name>
</gene>
<feature type="region of interest" description="Disordered" evidence="1">
    <location>
        <begin position="1"/>
        <end position="40"/>
    </location>
</feature>
<accession>A0A917BH29</accession>
<feature type="compositionally biased region" description="Basic and acidic residues" evidence="1">
    <location>
        <begin position="29"/>
        <end position="40"/>
    </location>
</feature>
<keyword evidence="3" id="KW-1185">Reference proteome</keyword>
<dbReference type="AlphaFoldDB" id="A0A917BH29"/>
<feature type="region of interest" description="Disordered" evidence="1">
    <location>
        <begin position="140"/>
        <end position="169"/>
    </location>
</feature>
<dbReference type="Proteomes" id="UP000605670">
    <property type="component" value="Unassembled WGS sequence"/>
</dbReference>
<dbReference type="RefSeq" id="WP_188427828.1">
    <property type="nucleotide sequence ID" value="NZ_BAABKH010000010.1"/>
</dbReference>
<organism evidence="2 3">
    <name type="scientific">Ornithinimicrobium tianjinense</name>
    <dbReference type="NCBI Taxonomy" id="1195761"/>
    <lineage>
        <taxon>Bacteria</taxon>
        <taxon>Bacillati</taxon>
        <taxon>Actinomycetota</taxon>
        <taxon>Actinomycetes</taxon>
        <taxon>Micrococcales</taxon>
        <taxon>Ornithinimicrobiaceae</taxon>
        <taxon>Ornithinimicrobium</taxon>
    </lineage>
</organism>
<evidence type="ECO:0000313" key="2">
    <source>
        <dbReference type="EMBL" id="GGF38689.1"/>
    </source>
</evidence>
<proteinExistence type="predicted"/>
<reference evidence="2" key="1">
    <citation type="journal article" date="2014" name="Int. J. Syst. Evol. Microbiol.">
        <title>Complete genome sequence of Corynebacterium casei LMG S-19264T (=DSM 44701T), isolated from a smear-ripened cheese.</title>
        <authorList>
            <consortium name="US DOE Joint Genome Institute (JGI-PGF)"/>
            <person name="Walter F."/>
            <person name="Albersmeier A."/>
            <person name="Kalinowski J."/>
            <person name="Ruckert C."/>
        </authorList>
    </citation>
    <scope>NUCLEOTIDE SEQUENCE</scope>
    <source>
        <strain evidence="2">CGMCC 1.12160</strain>
    </source>
</reference>
<feature type="region of interest" description="Disordered" evidence="1">
    <location>
        <begin position="89"/>
        <end position="110"/>
    </location>
</feature>